<organism evidence="1 2">
    <name type="scientific">Paraburkholderia sprentiae WSM5005</name>
    <dbReference type="NCBI Taxonomy" id="754502"/>
    <lineage>
        <taxon>Bacteria</taxon>
        <taxon>Pseudomonadati</taxon>
        <taxon>Pseudomonadota</taxon>
        <taxon>Betaproteobacteria</taxon>
        <taxon>Burkholderiales</taxon>
        <taxon>Burkholderiaceae</taxon>
        <taxon>Paraburkholderia</taxon>
    </lineage>
</organism>
<protein>
    <submittedName>
        <fullName evidence="1">Uncharacterized protein</fullName>
    </submittedName>
</protein>
<keyword evidence="2" id="KW-1185">Reference proteome</keyword>
<gene>
    <name evidence="1" type="ORF">BJG93_35265</name>
</gene>
<proteinExistence type="predicted"/>
<dbReference type="EMBL" id="CP017561">
    <property type="protein sequence ID" value="QXE07120.1"/>
    <property type="molecule type" value="Genomic_DNA"/>
</dbReference>
<name>A0A8F4KI36_9BURK</name>
<sequence length="143" mass="15795">MIGMTGIKGPQLRACPHALTARAWVVFDNLAGTYITPRTLPPAGRTARLGPCPAQRLTAHFKEIGSGPTQFFCKNSLRGPPFRGEICHFAQRAMRRAREAPLMLGYQHFLLKGLWTNRPQTLQLIDVTGFSHRACSVAAQLVI</sequence>
<dbReference type="AlphaFoldDB" id="A0A8F4KI36"/>
<evidence type="ECO:0000313" key="2">
    <source>
        <dbReference type="Proteomes" id="UP000179860"/>
    </source>
</evidence>
<reference evidence="1" key="1">
    <citation type="submission" date="2016-09" db="EMBL/GenBank/DDBJ databases">
        <title>The Complete Genome of Burkholderia sprentiae wsm5005.</title>
        <authorList>
            <person name="De Meyer S."/>
            <person name="Wang P."/>
            <person name="Terpolilli J."/>
        </authorList>
    </citation>
    <scope>NUCLEOTIDE SEQUENCE [LARGE SCALE GENOMIC DNA]</scope>
    <source>
        <strain evidence="1">WSM5005</strain>
    </source>
</reference>
<dbReference type="KEGG" id="pspw:BJG93_35265"/>
<dbReference type="RefSeq" id="WP_154671831.1">
    <property type="nucleotide sequence ID" value="NZ_CP017561.2"/>
</dbReference>
<accession>A0A8F4KI36</accession>
<dbReference type="Proteomes" id="UP000179860">
    <property type="component" value="Chromosome 1"/>
</dbReference>
<evidence type="ECO:0000313" key="1">
    <source>
        <dbReference type="EMBL" id="QXE07120.1"/>
    </source>
</evidence>